<reference evidence="1" key="2">
    <citation type="submission" date="2025-09" db="UniProtKB">
        <authorList>
            <consortium name="EnsemblPlants"/>
        </authorList>
    </citation>
    <scope>IDENTIFICATION</scope>
</reference>
<keyword evidence="2" id="KW-1185">Reference proteome</keyword>
<name>A0ACD5XRB3_AVESA</name>
<dbReference type="EnsemblPlants" id="AVESA.00010b.r2.5CG0866860.1">
    <property type="protein sequence ID" value="AVESA.00010b.r2.5CG0866860.1.CDS"/>
    <property type="gene ID" value="AVESA.00010b.r2.5CG0866860"/>
</dbReference>
<evidence type="ECO:0000313" key="2">
    <source>
        <dbReference type="Proteomes" id="UP001732700"/>
    </source>
</evidence>
<proteinExistence type="predicted"/>
<organism evidence="1 2">
    <name type="scientific">Avena sativa</name>
    <name type="common">Oat</name>
    <dbReference type="NCBI Taxonomy" id="4498"/>
    <lineage>
        <taxon>Eukaryota</taxon>
        <taxon>Viridiplantae</taxon>
        <taxon>Streptophyta</taxon>
        <taxon>Embryophyta</taxon>
        <taxon>Tracheophyta</taxon>
        <taxon>Spermatophyta</taxon>
        <taxon>Magnoliopsida</taxon>
        <taxon>Liliopsida</taxon>
        <taxon>Poales</taxon>
        <taxon>Poaceae</taxon>
        <taxon>BOP clade</taxon>
        <taxon>Pooideae</taxon>
        <taxon>Poodae</taxon>
        <taxon>Poeae</taxon>
        <taxon>Poeae Chloroplast Group 1 (Aveneae type)</taxon>
        <taxon>Aveninae</taxon>
        <taxon>Avena</taxon>
    </lineage>
</organism>
<reference evidence="1" key="1">
    <citation type="submission" date="2021-05" db="EMBL/GenBank/DDBJ databases">
        <authorList>
            <person name="Scholz U."/>
            <person name="Mascher M."/>
            <person name="Fiebig A."/>
        </authorList>
    </citation>
    <scope>NUCLEOTIDE SEQUENCE [LARGE SCALE GENOMIC DNA]</scope>
</reference>
<accession>A0ACD5XRB3</accession>
<evidence type="ECO:0000313" key="1">
    <source>
        <dbReference type="EnsemblPlants" id="AVESA.00010b.r2.5CG0866860.1.CDS"/>
    </source>
</evidence>
<protein>
    <submittedName>
        <fullName evidence="1">Uncharacterized protein</fullName>
    </submittedName>
</protein>
<dbReference type="Proteomes" id="UP001732700">
    <property type="component" value="Chromosome 5C"/>
</dbReference>
<sequence length="133" mass="14057">MQQSNAAYPVIDVGTYDKIKKGQIQVLPAMTSIDRDVVEFAGGRRHRFDAIIFATGYRCTAKKWLKDEGDELIGKDGKVTGKSPKGEKGLYRAGMAAGGLTGSGTDAEFIADDISRLLQSSGATGPEESGNAG</sequence>